<dbReference type="RefSeq" id="WP_103387826.1">
    <property type="nucleotide sequence ID" value="NZ_BKAV01000008.1"/>
</dbReference>
<evidence type="ECO:0000313" key="5">
    <source>
        <dbReference type="Proteomes" id="UP000321598"/>
    </source>
</evidence>
<dbReference type="GO" id="GO:0016787">
    <property type="term" value="F:hydrolase activity"/>
    <property type="evidence" value="ECO:0007669"/>
    <property type="project" value="UniProtKB-KW"/>
</dbReference>
<dbReference type="Gene3D" id="3.90.79.10">
    <property type="entry name" value="Nucleoside Triphosphate Pyrophosphohydrolase"/>
    <property type="match status" value="1"/>
</dbReference>
<reference evidence="3 4" key="1">
    <citation type="submission" date="2018-06" db="EMBL/GenBank/DDBJ databases">
        <authorList>
            <consortium name="Pathogen Informatics"/>
            <person name="Doyle S."/>
        </authorList>
    </citation>
    <scope>NUCLEOTIDE SEQUENCE [LARGE SCALE GENOMIC DNA]</scope>
    <source>
        <strain evidence="3 4">NCTC12413</strain>
    </source>
</reference>
<dbReference type="EMBL" id="UGZE01000001">
    <property type="protein sequence ID" value="SUJ18081.1"/>
    <property type="molecule type" value="Genomic_DNA"/>
</dbReference>
<dbReference type="InterPro" id="IPR015797">
    <property type="entry name" value="NUDIX_hydrolase-like_dom_sf"/>
</dbReference>
<organism evidence="3 4">
    <name type="scientific">Staphylococcus arlettae</name>
    <dbReference type="NCBI Taxonomy" id="29378"/>
    <lineage>
        <taxon>Bacteria</taxon>
        <taxon>Bacillati</taxon>
        <taxon>Bacillota</taxon>
        <taxon>Bacilli</taxon>
        <taxon>Bacillales</taxon>
        <taxon>Staphylococcaceae</taxon>
        <taxon>Staphylococcus</taxon>
    </lineage>
</organism>
<dbReference type="Proteomes" id="UP000254956">
    <property type="component" value="Unassembled WGS sequence"/>
</dbReference>
<accession>A0A380CD71</accession>
<dbReference type="Pfam" id="PF00293">
    <property type="entry name" value="NUDIX"/>
    <property type="match status" value="1"/>
</dbReference>
<dbReference type="STRING" id="1212545.SARL_07698"/>
<dbReference type="SUPFAM" id="SSF55811">
    <property type="entry name" value="Nudix"/>
    <property type="match status" value="1"/>
</dbReference>
<dbReference type="InterPro" id="IPR000086">
    <property type="entry name" value="NUDIX_hydrolase_dom"/>
</dbReference>
<reference evidence="2 5" key="2">
    <citation type="submission" date="2019-07" db="EMBL/GenBank/DDBJ databases">
        <title>Whole genome shotgun sequence of Staphylococcus arlettae NBRC 109765.</title>
        <authorList>
            <person name="Hosoyama A."/>
            <person name="Uohara A."/>
            <person name="Ohji S."/>
            <person name="Ichikawa N."/>
        </authorList>
    </citation>
    <scope>NUCLEOTIDE SEQUENCE [LARGE SCALE GENOMIC DNA]</scope>
    <source>
        <strain evidence="2 5">NBRC 109765</strain>
    </source>
</reference>
<keyword evidence="3" id="KW-0378">Hydrolase</keyword>
<evidence type="ECO:0000313" key="3">
    <source>
        <dbReference type="EMBL" id="SUJ18081.1"/>
    </source>
</evidence>
<evidence type="ECO:0000313" key="4">
    <source>
        <dbReference type="Proteomes" id="UP000254956"/>
    </source>
</evidence>
<keyword evidence="5" id="KW-1185">Reference proteome</keyword>
<dbReference type="EMBL" id="BKAV01000008">
    <property type="protein sequence ID" value="GEQ00180.1"/>
    <property type="molecule type" value="Genomic_DNA"/>
</dbReference>
<proteinExistence type="predicted"/>
<dbReference type="Proteomes" id="UP000321598">
    <property type="component" value="Unassembled WGS sequence"/>
</dbReference>
<dbReference type="OrthoDB" id="6398375at2"/>
<protein>
    <submittedName>
        <fullName evidence="2">DNA mismatch repair protein MutT</fullName>
    </submittedName>
    <submittedName>
        <fullName evidence="3">NUDIX hydrolase</fullName>
    </submittedName>
</protein>
<evidence type="ECO:0000313" key="2">
    <source>
        <dbReference type="EMBL" id="GEQ00180.1"/>
    </source>
</evidence>
<feature type="domain" description="Nudix hydrolase" evidence="1">
    <location>
        <begin position="58"/>
        <end position="203"/>
    </location>
</feature>
<name>A0A380CD71_9STAP</name>
<gene>
    <name evidence="3" type="ORF">NCTC12413_01248</name>
    <name evidence="2" type="ORF">SAR03_12170</name>
</gene>
<evidence type="ECO:0000259" key="1">
    <source>
        <dbReference type="PROSITE" id="PS51462"/>
    </source>
</evidence>
<sequence length="203" mass="22987">MSKFDEMITVVPRTILFNNEKNQFNGFLSNNGQKGSKIFETLSQYEVKRRGDMEEDPTYKQLISYCLLQNEEGQILVYDRLSGGGESRLHGQSSIGVGGHMNDIVGAASINEVLRINAQRELEEEIGLSEQKTQNLQYIGFINDDTNEVGEVHLGVLFKITVDSKDVEVKETDTLKIKWVEQGSIENYDDFETWSALILEALQ</sequence>
<dbReference type="AlphaFoldDB" id="A0A380CD71"/>
<dbReference type="PROSITE" id="PS51462">
    <property type="entry name" value="NUDIX"/>
    <property type="match status" value="1"/>
</dbReference>